<dbReference type="InterPro" id="IPR009797">
    <property type="entry name" value="DUF1367"/>
</dbReference>
<dbReference type="RefSeq" id="WP_217471761.1">
    <property type="nucleotide sequence ID" value="NZ_CP020335.1"/>
</dbReference>
<reference evidence="1 2" key="1">
    <citation type="submission" date="2017-03" db="EMBL/GenBank/DDBJ databases">
        <title>Genome comparison of Photorhabdus luminescens strain 0813-124 phase variants.</title>
        <authorList>
            <person name="Chien C.-C."/>
            <person name="Chen W.-J."/>
            <person name="Shih M.-C."/>
            <person name="Hsieh F.-C."/>
        </authorList>
    </citation>
    <scope>NUCLEOTIDE SEQUENCE [LARGE SCALE GENOMIC DNA]</scope>
    <source>
        <strain evidence="1 2">0813-124 phase II</strain>
    </source>
</reference>
<evidence type="ECO:0008006" key="3">
    <source>
        <dbReference type="Google" id="ProtNLM"/>
    </source>
</evidence>
<evidence type="ECO:0000313" key="1">
    <source>
        <dbReference type="EMBL" id="QXF36289.1"/>
    </source>
</evidence>
<keyword evidence="2" id="KW-1185">Reference proteome</keyword>
<name>A0ABX8M3B0_9GAMM</name>
<proteinExistence type="predicted"/>
<sequence>MSNDAATQHSFIKISNDTLRPATPAAREYLHSKVKWGDVLYADFKKARNPRFHRKYFALLNLGYEYWEPTGGTISPEEKALVRGYVQFLAHFAGSEDVLQSAADEYLAGISKNRAQNITATKSFDAFRRWATVESGHYDIYEMSNGSLYREPRSVSFAKMEEMKFQELYKDTLNVLWNFILYRNFPNRNAAEHAASQLSDFM</sequence>
<evidence type="ECO:0000313" key="2">
    <source>
        <dbReference type="Proteomes" id="UP000693715"/>
    </source>
</evidence>
<dbReference type="Proteomes" id="UP000693715">
    <property type="component" value="Chromosome"/>
</dbReference>
<dbReference type="Pfam" id="PF07105">
    <property type="entry name" value="DUF1367"/>
    <property type="match status" value="1"/>
</dbReference>
<dbReference type="EMBL" id="CP020335">
    <property type="protein sequence ID" value="QXF36289.1"/>
    <property type="molecule type" value="Genomic_DNA"/>
</dbReference>
<accession>A0ABX8M3B0</accession>
<gene>
    <name evidence="1" type="ORF">B0X70_17660</name>
</gene>
<organism evidence="1 2">
    <name type="scientific">Photorhabdus akhurstii</name>
    <dbReference type="NCBI Taxonomy" id="171438"/>
    <lineage>
        <taxon>Bacteria</taxon>
        <taxon>Pseudomonadati</taxon>
        <taxon>Pseudomonadota</taxon>
        <taxon>Gammaproteobacteria</taxon>
        <taxon>Enterobacterales</taxon>
        <taxon>Morganellaceae</taxon>
        <taxon>Photorhabdus</taxon>
    </lineage>
</organism>
<protein>
    <recommendedName>
        <fullName evidence="3">DUF1367 family protein</fullName>
    </recommendedName>
</protein>